<organism evidence="2 3">
    <name type="scientific">Rhodocytophaga rosea</name>
    <dbReference type="NCBI Taxonomy" id="2704465"/>
    <lineage>
        <taxon>Bacteria</taxon>
        <taxon>Pseudomonadati</taxon>
        <taxon>Bacteroidota</taxon>
        <taxon>Cytophagia</taxon>
        <taxon>Cytophagales</taxon>
        <taxon>Rhodocytophagaceae</taxon>
        <taxon>Rhodocytophaga</taxon>
    </lineage>
</organism>
<dbReference type="InterPro" id="IPR032560">
    <property type="entry name" value="DUF4932"/>
</dbReference>
<name>A0A6C0GTR7_9BACT</name>
<evidence type="ECO:0000256" key="1">
    <source>
        <dbReference type="SAM" id="SignalP"/>
    </source>
</evidence>
<keyword evidence="1" id="KW-0732">Signal</keyword>
<dbReference type="Proteomes" id="UP000480178">
    <property type="component" value="Chromosome"/>
</dbReference>
<evidence type="ECO:0000313" key="3">
    <source>
        <dbReference type="Proteomes" id="UP000480178"/>
    </source>
</evidence>
<evidence type="ECO:0000313" key="2">
    <source>
        <dbReference type="EMBL" id="QHT71561.1"/>
    </source>
</evidence>
<reference evidence="2 3" key="1">
    <citation type="submission" date="2020-01" db="EMBL/GenBank/DDBJ databases">
        <authorList>
            <person name="Kim M.K."/>
        </authorList>
    </citation>
    <scope>NUCLEOTIDE SEQUENCE [LARGE SCALE GENOMIC DNA]</scope>
    <source>
        <strain evidence="2 3">172606-1</strain>
    </source>
</reference>
<sequence length="365" mass="42730">MMIRLIITSWLLLCLSESVTAQEKKIIVEVRKNIELLSTLNNQISATFLKDSLADSYLYKTTRLMRLNYEHFQSFKEHPAVTATQQLADKIGTGVYLLGLYYEEFPQLKQKQPISELILQAIHPNKDSANYLVNAYFKQVVQFYHDTHFEQYFLSNQPLYQLAVNEVKQNLPSSRFIPTMEAYYGMKKNSYYIVVMPSFKSGWGMAWELDDKGKKDAFNIVAPLQEQVLGKDKQVLEAGFNNSHEIRNLSVHEFGHSFVNQLTMRSPFAAQINGYKHLFKPVPNQGQYSDWETIFNEHVVRAAEVRIALELGQAKESKRLQEAYKDWIYLTHFIEQLTYYEHNRRTYKCFEEYLPTLINSLKKLK</sequence>
<dbReference type="Pfam" id="PF16286">
    <property type="entry name" value="DUF4932"/>
    <property type="match status" value="1"/>
</dbReference>
<dbReference type="AlphaFoldDB" id="A0A6C0GTR7"/>
<dbReference type="RefSeq" id="WP_162447496.1">
    <property type="nucleotide sequence ID" value="NZ_CP048222.1"/>
</dbReference>
<proteinExistence type="predicted"/>
<feature type="signal peptide" evidence="1">
    <location>
        <begin position="1"/>
        <end position="21"/>
    </location>
</feature>
<dbReference type="KEGG" id="rhoz:GXP67_35305"/>
<gene>
    <name evidence="2" type="ORF">GXP67_35305</name>
</gene>
<protein>
    <submittedName>
        <fullName evidence="2">DUF4932 domain-containing protein</fullName>
    </submittedName>
</protein>
<dbReference type="EMBL" id="CP048222">
    <property type="protein sequence ID" value="QHT71561.1"/>
    <property type="molecule type" value="Genomic_DNA"/>
</dbReference>
<accession>A0A6C0GTR7</accession>
<keyword evidence="3" id="KW-1185">Reference proteome</keyword>
<feature type="chain" id="PRO_5025678033" evidence="1">
    <location>
        <begin position="22"/>
        <end position="365"/>
    </location>
</feature>